<dbReference type="GO" id="GO:0050832">
    <property type="term" value="P:defense response to fungus"/>
    <property type="evidence" value="ECO:0007669"/>
    <property type="project" value="InterPro"/>
</dbReference>
<dbReference type="Pfam" id="PF03735">
    <property type="entry name" value="ENT"/>
    <property type="match status" value="1"/>
</dbReference>
<protein>
    <submittedName>
        <fullName evidence="5">Emsy-like</fullName>
    </submittedName>
</protein>
<dbReference type="SUPFAM" id="SSF158639">
    <property type="entry name" value="ENT-like"/>
    <property type="match status" value="1"/>
</dbReference>
<evidence type="ECO:0000256" key="1">
    <source>
        <dbReference type="ARBA" id="ARBA00004123"/>
    </source>
</evidence>
<evidence type="ECO:0000313" key="6">
    <source>
        <dbReference type="Proteomes" id="UP000554482"/>
    </source>
</evidence>
<dbReference type="PANTHER" id="PTHR33432:SF27">
    <property type="entry name" value="PROTEIN EMSY-LIKE 3"/>
    <property type="match status" value="1"/>
</dbReference>
<dbReference type="PROSITE" id="PS51138">
    <property type="entry name" value="ENT"/>
    <property type="match status" value="1"/>
</dbReference>
<gene>
    <name evidence="5" type="ORF">FRX31_023365</name>
</gene>
<evidence type="ECO:0000313" key="5">
    <source>
        <dbReference type="EMBL" id="KAF5187048.1"/>
    </source>
</evidence>
<comment type="subcellular location">
    <subcellularLocation>
        <location evidence="1">Nucleus</location>
    </subcellularLocation>
</comment>
<dbReference type="InterPro" id="IPR033485">
    <property type="entry name" value="EMSY-LIKE_plant"/>
</dbReference>
<evidence type="ECO:0000256" key="3">
    <source>
        <dbReference type="SAM" id="MobiDB-lite"/>
    </source>
</evidence>
<keyword evidence="6" id="KW-1185">Reference proteome</keyword>
<accession>A0A7J6VR39</accession>
<dbReference type="GO" id="GO:0005634">
    <property type="term" value="C:nucleus"/>
    <property type="evidence" value="ECO:0007669"/>
    <property type="project" value="UniProtKB-SubCell"/>
</dbReference>
<dbReference type="InterPro" id="IPR036142">
    <property type="entry name" value="ENT_dom-like_sf"/>
</dbReference>
<proteinExistence type="predicted"/>
<feature type="non-terminal residue" evidence="5">
    <location>
        <position position="1"/>
    </location>
</feature>
<feature type="domain" description="ENT" evidence="4">
    <location>
        <begin position="48"/>
        <end position="89"/>
    </location>
</feature>
<keyword evidence="2" id="KW-0539">Nucleus</keyword>
<evidence type="ECO:0000256" key="2">
    <source>
        <dbReference type="ARBA" id="ARBA00023242"/>
    </source>
</evidence>
<dbReference type="Gene3D" id="1.10.1240.40">
    <property type="entry name" value="ENT domain"/>
    <property type="match status" value="1"/>
</dbReference>
<dbReference type="OrthoDB" id="1737049at2759"/>
<organism evidence="5 6">
    <name type="scientific">Thalictrum thalictroides</name>
    <name type="common">Rue-anemone</name>
    <name type="synonym">Anemone thalictroides</name>
    <dbReference type="NCBI Taxonomy" id="46969"/>
    <lineage>
        <taxon>Eukaryota</taxon>
        <taxon>Viridiplantae</taxon>
        <taxon>Streptophyta</taxon>
        <taxon>Embryophyta</taxon>
        <taxon>Tracheophyta</taxon>
        <taxon>Spermatophyta</taxon>
        <taxon>Magnoliopsida</taxon>
        <taxon>Ranunculales</taxon>
        <taxon>Ranunculaceae</taxon>
        <taxon>Thalictroideae</taxon>
        <taxon>Thalictrum</taxon>
    </lineage>
</organism>
<sequence length="89" mass="9911">KILSLKGTDDDLPPSHQNRITREEGSLAENGRFGVVVSVPYPRMHNDMETQIHLLQQEAYSSVLWAFKAQSNALNGLNTAYVLNTVNVT</sequence>
<dbReference type="AlphaFoldDB" id="A0A7J6VR39"/>
<dbReference type="Proteomes" id="UP000554482">
    <property type="component" value="Unassembled WGS sequence"/>
</dbReference>
<evidence type="ECO:0000259" key="4">
    <source>
        <dbReference type="PROSITE" id="PS51138"/>
    </source>
</evidence>
<reference evidence="5 6" key="1">
    <citation type="submission" date="2020-06" db="EMBL/GenBank/DDBJ databases">
        <title>Transcriptomic and genomic resources for Thalictrum thalictroides and T. hernandezii: Facilitating candidate gene discovery in an emerging model plant lineage.</title>
        <authorList>
            <person name="Arias T."/>
            <person name="Riano-Pachon D.M."/>
            <person name="Di Stilio V.S."/>
        </authorList>
    </citation>
    <scope>NUCLEOTIDE SEQUENCE [LARGE SCALE GENOMIC DNA]</scope>
    <source>
        <strain evidence="6">cv. WT478/WT964</strain>
        <tissue evidence="5">Leaves</tissue>
    </source>
</reference>
<feature type="region of interest" description="Disordered" evidence="3">
    <location>
        <begin position="1"/>
        <end position="24"/>
    </location>
</feature>
<dbReference type="InterPro" id="IPR005491">
    <property type="entry name" value="ENT_dom"/>
</dbReference>
<comment type="caution">
    <text evidence="5">The sequence shown here is derived from an EMBL/GenBank/DDBJ whole genome shotgun (WGS) entry which is preliminary data.</text>
</comment>
<dbReference type="EMBL" id="JABWDY010028516">
    <property type="protein sequence ID" value="KAF5187048.1"/>
    <property type="molecule type" value="Genomic_DNA"/>
</dbReference>
<dbReference type="PANTHER" id="PTHR33432">
    <property type="entry name" value="PROTEIN EMSY-LIKE 4"/>
    <property type="match status" value="1"/>
</dbReference>
<name>A0A7J6VR39_THATH</name>